<evidence type="ECO:0000313" key="1">
    <source>
        <dbReference type="EMBL" id="JAE28402.1"/>
    </source>
</evidence>
<proteinExistence type="predicted"/>
<protein>
    <submittedName>
        <fullName evidence="1">Uncharacterized protein</fullName>
    </submittedName>
</protein>
<dbReference type="EMBL" id="GBRH01169494">
    <property type="protein sequence ID" value="JAE28402.1"/>
    <property type="molecule type" value="Transcribed_RNA"/>
</dbReference>
<reference evidence="1" key="1">
    <citation type="submission" date="2014-09" db="EMBL/GenBank/DDBJ databases">
        <authorList>
            <person name="Magalhaes I.L.F."/>
            <person name="Oliveira U."/>
            <person name="Santos F.R."/>
            <person name="Vidigal T.H.D.A."/>
            <person name="Brescovit A.D."/>
            <person name="Santos A.J."/>
        </authorList>
    </citation>
    <scope>NUCLEOTIDE SEQUENCE</scope>
    <source>
        <tissue evidence="1">Shoot tissue taken approximately 20 cm above the soil surface</tissue>
    </source>
</reference>
<name>A0A0A9GV33_ARUDO</name>
<accession>A0A0A9GV33</accession>
<dbReference type="AlphaFoldDB" id="A0A0A9GV33"/>
<reference evidence="1" key="2">
    <citation type="journal article" date="2015" name="Data Brief">
        <title>Shoot transcriptome of the giant reed, Arundo donax.</title>
        <authorList>
            <person name="Barrero R.A."/>
            <person name="Guerrero F.D."/>
            <person name="Moolhuijzen P."/>
            <person name="Goolsby J.A."/>
            <person name="Tidwell J."/>
            <person name="Bellgard S.E."/>
            <person name="Bellgard M.I."/>
        </authorList>
    </citation>
    <scope>NUCLEOTIDE SEQUENCE</scope>
    <source>
        <tissue evidence="1">Shoot tissue taken approximately 20 cm above the soil surface</tissue>
    </source>
</reference>
<organism evidence="1">
    <name type="scientific">Arundo donax</name>
    <name type="common">Giant reed</name>
    <name type="synonym">Donax arundinaceus</name>
    <dbReference type="NCBI Taxonomy" id="35708"/>
    <lineage>
        <taxon>Eukaryota</taxon>
        <taxon>Viridiplantae</taxon>
        <taxon>Streptophyta</taxon>
        <taxon>Embryophyta</taxon>
        <taxon>Tracheophyta</taxon>
        <taxon>Spermatophyta</taxon>
        <taxon>Magnoliopsida</taxon>
        <taxon>Liliopsida</taxon>
        <taxon>Poales</taxon>
        <taxon>Poaceae</taxon>
        <taxon>PACMAD clade</taxon>
        <taxon>Arundinoideae</taxon>
        <taxon>Arundineae</taxon>
        <taxon>Arundo</taxon>
    </lineage>
</organism>
<sequence>MLEFSHCELNLHKSWVTSTSVLLLA</sequence>